<feature type="transmembrane region" description="Helical" evidence="4">
    <location>
        <begin position="51"/>
        <end position="68"/>
    </location>
</feature>
<proteinExistence type="predicted"/>
<dbReference type="PANTHER" id="PTHR10272:SF0">
    <property type="entry name" value="PLATELET-ACTIVATING FACTOR ACETYLHYDROLASE"/>
    <property type="match status" value="1"/>
</dbReference>
<feature type="transmembrane region" description="Helical" evidence="4">
    <location>
        <begin position="80"/>
        <end position="103"/>
    </location>
</feature>
<reference evidence="6" key="1">
    <citation type="submission" date="2023-07" db="EMBL/GenBank/DDBJ databases">
        <authorList>
            <person name="Yue Y."/>
        </authorList>
    </citation>
    <scope>NUCLEOTIDE SEQUENCE [LARGE SCALE GENOMIC DNA]</scope>
    <source>
        <strain evidence="6">D23</strain>
    </source>
</reference>
<keyword evidence="6" id="KW-1185">Reference proteome</keyword>
<dbReference type="RefSeq" id="WP_224526171.1">
    <property type="nucleotide sequence ID" value="NZ_JAIUJR010000002.1"/>
</dbReference>
<dbReference type="SUPFAM" id="SSF53474">
    <property type="entry name" value="alpha/beta-Hydrolases"/>
    <property type="match status" value="1"/>
</dbReference>
<keyword evidence="4" id="KW-0472">Membrane</keyword>
<dbReference type="Gene3D" id="3.40.50.1820">
    <property type="entry name" value="alpha/beta hydrolase"/>
    <property type="match status" value="1"/>
</dbReference>
<evidence type="ECO:0000256" key="4">
    <source>
        <dbReference type="SAM" id="Phobius"/>
    </source>
</evidence>
<evidence type="ECO:0000313" key="5">
    <source>
        <dbReference type="EMBL" id="MCA0131713.1"/>
    </source>
</evidence>
<keyword evidence="4" id="KW-0812">Transmembrane</keyword>
<comment type="caution">
    <text evidence="5">The sequence shown here is derived from an EMBL/GenBank/DDBJ whole genome shotgun (WGS) entry which is preliminary data.</text>
</comment>
<gene>
    <name evidence="5" type="ORF">LBU54_03895</name>
</gene>
<protein>
    <recommendedName>
        <fullName evidence="7">Platelet-activating factor acetylhydrolase</fullName>
    </recommendedName>
</protein>
<dbReference type="InterPro" id="IPR029058">
    <property type="entry name" value="AB_hydrolase_fold"/>
</dbReference>
<dbReference type="Pfam" id="PF03403">
    <property type="entry name" value="PAF-AH_p_II"/>
    <property type="match status" value="1"/>
</dbReference>
<dbReference type="PANTHER" id="PTHR10272">
    <property type="entry name" value="PLATELET-ACTIVATING FACTOR ACETYLHYDROLASE"/>
    <property type="match status" value="1"/>
</dbReference>
<keyword evidence="1" id="KW-0378">Hydrolase</keyword>
<name>A0ABS7XNX7_9FLAO</name>
<sequence>MQYLEFILTIMPAVYVLFHRTINTKINKAYIFGLLLFIMSIHLLFDGYRLQMIPAYILWIISIVTTFLKSYQTSAIAIRILKIIGLVVLLIVSIALPSIFPVFELPQPTGPYKVSTKDLHLILDRDEVITKDKADKRALMIKVWYPSNESLGEQDPYIDEGGRHGFALKYGLPNSAFNYLDKIETHIYRDINIAKEKFPVLIFSHGYNSKANSYYALLSEIVSHGYVVFAVNHTYESTGSTFPDGNEVYFNYQYAQEIESDTWHMMEPVVKAFKNDLTFEERHPIVKKGLTSYFVRDMVERWAMDVVDVVNQIDDWNSSGFFKGHLDSSNIGVFGHSRGGGAAGEALLTDNRIKAGANIDGVQWGRIVNTSFDDPFLYISADWPENKENLNSHTYINKSKNVFYEAKVLGTLHSNFMDIPYMIPVKTLSQAGEIDPDLAIEITSKVVTAFFDKHLKNKETDLTALDADYDMLNLNVFEGNSINR</sequence>
<evidence type="ECO:0000256" key="2">
    <source>
        <dbReference type="ARBA" id="ARBA00022963"/>
    </source>
</evidence>
<evidence type="ECO:0008006" key="7">
    <source>
        <dbReference type="Google" id="ProtNLM"/>
    </source>
</evidence>
<evidence type="ECO:0000313" key="6">
    <source>
        <dbReference type="Proteomes" id="UP001198901"/>
    </source>
</evidence>
<keyword evidence="3" id="KW-0443">Lipid metabolism</keyword>
<dbReference type="EMBL" id="JAIUJR010000002">
    <property type="protein sequence ID" value="MCA0131713.1"/>
    <property type="molecule type" value="Genomic_DNA"/>
</dbReference>
<dbReference type="Proteomes" id="UP001198901">
    <property type="component" value="Unassembled WGS sequence"/>
</dbReference>
<accession>A0ABS7XNX7</accession>
<evidence type="ECO:0000256" key="1">
    <source>
        <dbReference type="ARBA" id="ARBA00022801"/>
    </source>
</evidence>
<evidence type="ECO:0000256" key="3">
    <source>
        <dbReference type="ARBA" id="ARBA00023098"/>
    </source>
</evidence>
<keyword evidence="2" id="KW-0442">Lipid degradation</keyword>
<feature type="transmembrane region" description="Helical" evidence="4">
    <location>
        <begin position="29"/>
        <end position="45"/>
    </location>
</feature>
<keyword evidence="4" id="KW-1133">Transmembrane helix</keyword>
<organism evidence="5 6">
    <name type="scientific">Winogradskyella alexanderae</name>
    <dbReference type="NCBI Taxonomy" id="2877123"/>
    <lineage>
        <taxon>Bacteria</taxon>
        <taxon>Pseudomonadati</taxon>
        <taxon>Bacteroidota</taxon>
        <taxon>Flavobacteriia</taxon>
        <taxon>Flavobacteriales</taxon>
        <taxon>Flavobacteriaceae</taxon>
        <taxon>Winogradskyella</taxon>
    </lineage>
</organism>